<feature type="binding site" evidence="12 15">
    <location>
        <position position="214"/>
    </location>
    <ligand>
        <name>pyruvate</name>
        <dbReference type="ChEBI" id="CHEBI:15361"/>
    </ligand>
</feature>
<dbReference type="CDD" id="cd00950">
    <property type="entry name" value="DHDPS"/>
    <property type="match status" value="1"/>
</dbReference>
<evidence type="ECO:0000256" key="7">
    <source>
        <dbReference type="ARBA" id="ARBA00022915"/>
    </source>
</evidence>
<accession>A0A837HRD8</accession>
<dbReference type="SUPFAM" id="SSF51569">
    <property type="entry name" value="Aldolase"/>
    <property type="match status" value="1"/>
</dbReference>
<dbReference type="PANTHER" id="PTHR12128:SF66">
    <property type="entry name" value="4-HYDROXY-2-OXOGLUTARATE ALDOLASE, MITOCHONDRIAL"/>
    <property type="match status" value="1"/>
</dbReference>
<dbReference type="InterPro" id="IPR020625">
    <property type="entry name" value="Schiff_base-form_aldolases_AS"/>
</dbReference>
<comment type="subunit">
    <text evidence="12">Homotetramer; dimer of dimers.</text>
</comment>
<dbReference type="InterPro" id="IPR013785">
    <property type="entry name" value="Aldolase_TIM"/>
</dbReference>
<dbReference type="EMBL" id="LBWE01000002">
    <property type="protein sequence ID" value="KKR02206.1"/>
    <property type="molecule type" value="Genomic_DNA"/>
</dbReference>
<evidence type="ECO:0000256" key="4">
    <source>
        <dbReference type="ARBA" id="ARBA00012086"/>
    </source>
</evidence>
<dbReference type="HAMAP" id="MF_00418">
    <property type="entry name" value="DapA"/>
    <property type="match status" value="1"/>
</dbReference>
<dbReference type="PROSITE" id="PS00666">
    <property type="entry name" value="DHDPS_2"/>
    <property type="match status" value="1"/>
</dbReference>
<evidence type="ECO:0000256" key="11">
    <source>
        <dbReference type="ARBA" id="ARBA00047836"/>
    </source>
</evidence>
<proteinExistence type="inferred from homology"/>
<dbReference type="Gene3D" id="3.20.20.70">
    <property type="entry name" value="Aldolase class I"/>
    <property type="match status" value="1"/>
</dbReference>
<organism evidence="16 17">
    <name type="scientific">Candidatus Nomurabacteria bacterium GW2011_GWD2_39_12</name>
    <dbReference type="NCBI Taxonomy" id="1618759"/>
    <lineage>
        <taxon>Bacteria</taxon>
        <taxon>Candidatus Nomuraibacteriota</taxon>
    </lineage>
</organism>
<comment type="similarity">
    <text evidence="3 12 13">Belongs to the DapA family.</text>
</comment>
<gene>
    <name evidence="12" type="primary">dapA</name>
    <name evidence="16" type="ORF">UT27_C0002G0065</name>
</gene>
<dbReference type="Pfam" id="PF00701">
    <property type="entry name" value="DHDPS"/>
    <property type="match status" value="1"/>
</dbReference>
<keyword evidence="9 12" id="KW-0456">Lyase</keyword>
<dbReference type="InterPro" id="IPR020624">
    <property type="entry name" value="Schiff_base-form_aldolases_CS"/>
</dbReference>
<evidence type="ECO:0000256" key="5">
    <source>
        <dbReference type="ARBA" id="ARBA00022490"/>
    </source>
</evidence>
<dbReference type="SMART" id="SM01130">
    <property type="entry name" value="DHDPS"/>
    <property type="match status" value="1"/>
</dbReference>
<feature type="active site" description="Proton donor/acceptor" evidence="12 14">
    <location>
        <position position="137"/>
    </location>
</feature>
<dbReference type="GO" id="GO:0008840">
    <property type="term" value="F:4-hydroxy-tetrahydrodipicolinate synthase activity"/>
    <property type="evidence" value="ECO:0007669"/>
    <property type="project" value="UniProtKB-UniRule"/>
</dbReference>
<comment type="function">
    <text evidence="1 12">Catalyzes the condensation of (S)-aspartate-beta-semialdehyde [(S)-ASA] and pyruvate to 4-hydroxy-tetrahydrodipicolinate (HTPA).</text>
</comment>
<evidence type="ECO:0000256" key="12">
    <source>
        <dbReference type="HAMAP-Rule" id="MF_00418"/>
    </source>
</evidence>
<evidence type="ECO:0000256" key="2">
    <source>
        <dbReference type="ARBA" id="ARBA00005120"/>
    </source>
</evidence>
<reference evidence="16 17" key="1">
    <citation type="journal article" date="2015" name="Nature">
        <title>rRNA introns, odd ribosomes, and small enigmatic genomes across a large radiation of phyla.</title>
        <authorList>
            <person name="Brown C.T."/>
            <person name="Hug L.A."/>
            <person name="Thomas B.C."/>
            <person name="Sharon I."/>
            <person name="Castelle C.J."/>
            <person name="Singh A."/>
            <person name="Wilkins M.J."/>
            <person name="Williams K.H."/>
            <person name="Banfield J.F."/>
        </authorList>
    </citation>
    <scope>NUCLEOTIDE SEQUENCE [LARGE SCALE GENOMIC DNA]</scope>
</reference>
<dbReference type="GO" id="GO:0019877">
    <property type="term" value="P:diaminopimelate biosynthetic process"/>
    <property type="evidence" value="ECO:0007669"/>
    <property type="project" value="UniProtKB-UniRule"/>
</dbReference>
<feature type="binding site" evidence="12 15">
    <location>
        <position position="49"/>
    </location>
    <ligand>
        <name>pyruvate</name>
        <dbReference type="ChEBI" id="CHEBI:15361"/>
    </ligand>
</feature>
<dbReference type="EC" id="4.3.3.7" evidence="4 12"/>
<evidence type="ECO:0000256" key="14">
    <source>
        <dbReference type="PIRSR" id="PIRSR001365-1"/>
    </source>
</evidence>
<protein>
    <recommendedName>
        <fullName evidence="4 12">4-hydroxy-tetrahydrodipicolinate synthase</fullName>
        <shortName evidence="12">HTPA synthase</shortName>
        <ecNumber evidence="4 12">4.3.3.7</ecNumber>
    </recommendedName>
</protein>
<keyword evidence="5 12" id="KW-0963">Cytoplasm</keyword>
<sequence length="303" mass="32642">MKKIKFFGSIPAIVTPFKKNGDLDLPALEKLVEYQLKGGVDGIVVAGSTGEAATLNDEEYITVVKTVVKKVAGRIPVIAGAGSNDTKKAIHFSKLAKSAGVDGLLHVTPYYNKPTPAGLVLHFKAISKAVNLPIIIYNVPGRTGSNIQPGAIIKIAREVPKVVAVKEASGSLNQMMEIINEAKNGSKNLKNFVVLSGDDALALPLIALGGKGCISVVCNETPKLFSDMIHCALKGKLEEAKKLHYKLLDLMNVNFIESNPIPVKTALAQMGLITESFRLPLTFIEEKNRPIIEKVLKELKLIK</sequence>
<keyword evidence="7 12" id="KW-0220">Diaminopimelate biosynthesis</keyword>
<evidence type="ECO:0000256" key="8">
    <source>
        <dbReference type="ARBA" id="ARBA00023154"/>
    </source>
</evidence>
<evidence type="ECO:0000256" key="1">
    <source>
        <dbReference type="ARBA" id="ARBA00003294"/>
    </source>
</evidence>
<name>A0A837HRD8_9BACT</name>
<evidence type="ECO:0000256" key="10">
    <source>
        <dbReference type="ARBA" id="ARBA00023270"/>
    </source>
</evidence>
<feature type="site" description="Part of a proton relay during catalysis" evidence="12">
    <location>
        <position position="111"/>
    </location>
</feature>
<comment type="subcellular location">
    <subcellularLocation>
        <location evidence="12">Cytoplasm</location>
    </subcellularLocation>
</comment>
<evidence type="ECO:0000256" key="6">
    <source>
        <dbReference type="ARBA" id="ARBA00022605"/>
    </source>
</evidence>
<feature type="active site" description="Schiff-base intermediate with substrate" evidence="12 14">
    <location>
        <position position="166"/>
    </location>
</feature>
<comment type="pathway">
    <text evidence="2 12">Amino-acid biosynthesis; L-lysine biosynthesis via DAP pathway; (S)-tetrahydrodipicolinate from L-aspartate: step 3/4.</text>
</comment>
<dbReference type="AlphaFoldDB" id="A0A837HRD8"/>
<dbReference type="PIRSF" id="PIRSF001365">
    <property type="entry name" value="DHDPS"/>
    <property type="match status" value="1"/>
</dbReference>
<dbReference type="InterPro" id="IPR005263">
    <property type="entry name" value="DapA"/>
</dbReference>
<dbReference type="PRINTS" id="PR00146">
    <property type="entry name" value="DHPICSNTHASE"/>
</dbReference>
<feature type="site" description="Part of a proton relay during catalysis" evidence="12">
    <location>
        <position position="48"/>
    </location>
</feature>
<evidence type="ECO:0000256" key="15">
    <source>
        <dbReference type="PIRSR" id="PIRSR001365-2"/>
    </source>
</evidence>
<evidence type="ECO:0000313" key="17">
    <source>
        <dbReference type="Proteomes" id="UP000033998"/>
    </source>
</evidence>
<comment type="caution">
    <text evidence="12">Was originally thought to be a dihydrodipicolinate synthase (DHDPS), catalyzing the condensation of (S)-aspartate-beta-semialdehyde [(S)-ASA] and pyruvate to dihydrodipicolinate (DHDP). However, it was shown in E.coli that the product of the enzymatic reaction is not dihydrodipicolinate but in fact (4S)-4-hydroxy-2,3,4,5-tetrahydro-(2S)-dipicolinic acid (HTPA), and that the consecutive dehydration reaction leading to DHDP is not spontaneous but catalyzed by DapB.</text>
</comment>
<dbReference type="Proteomes" id="UP000033998">
    <property type="component" value="Unassembled WGS sequence"/>
</dbReference>
<dbReference type="GO" id="GO:0005829">
    <property type="term" value="C:cytosol"/>
    <property type="evidence" value="ECO:0007669"/>
    <property type="project" value="TreeGrafter"/>
</dbReference>
<dbReference type="InterPro" id="IPR002220">
    <property type="entry name" value="DapA-like"/>
</dbReference>
<comment type="caution">
    <text evidence="16">The sequence shown here is derived from an EMBL/GenBank/DDBJ whole genome shotgun (WGS) entry which is preliminary data.</text>
</comment>
<dbReference type="PROSITE" id="PS00665">
    <property type="entry name" value="DHDPS_1"/>
    <property type="match status" value="1"/>
</dbReference>
<dbReference type="GO" id="GO:0009089">
    <property type="term" value="P:lysine biosynthetic process via diaminopimelate"/>
    <property type="evidence" value="ECO:0007669"/>
    <property type="project" value="UniProtKB-UniRule"/>
</dbReference>
<keyword evidence="10 12" id="KW-0704">Schiff base</keyword>
<keyword evidence="6 12" id="KW-0028">Amino-acid biosynthesis</keyword>
<keyword evidence="8 12" id="KW-0457">Lysine biosynthesis</keyword>
<evidence type="ECO:0000256" key="9">
    <source>
        <dbReference type="ARBA" id="ARBA00023239"/>
    </source>
</evidence>
<dbReference type="UniPathway" id="UPA00034">
    <property type="reaction ID" value="UER00017"/>
</dbReference>
<evidence type="ECO:0000313" key="16">
    <source>
        <dbReference type="EMBL" id="KKR02206.1"/>
    </source>
</evidence>
<evidence type="ECO:0000256" key="3">
    <source>
        <dbReference type="ARBA" id="ARBA00007592"/>
    </source>
</evidence>
<evidence type="ECO:0000256" key="13">
    <source>
        <dbReference type="PIRNR" id="PIRNR001365"/>
    </source>
</evidence>
<comment type="catalytic activity">
    <reaction evidence="11 12">
        <text>L-aspartate 4-semialdehyde + pyruvate = (2S,4S)-4-hydroxy-2,3,4,5-tetrahydrodipicolinate + H2O + H(+)</text>
        <dbReference type="Rhea" id="RHEA:34171"/>
        <dbReference type="ChEBI" id="CHEBI:15361"/>
        <dbReference type="ChEBI" id="CHEBI:15377"/>
        <dbReference type="ChEBI" id="CHEBI:15378"/>
        <dbReference type="ChEBI" id="CHEBI:67139"/>
        <dbReference type="ChEBI" id="CHEBI:537519"/>
        <dbReference type="EC" id="4.3.3.7"/>
    </reaction>
</comment>
<dbReference type="NCBIfam" id="TIGR00674">
    <property type="entry name" value="dapA"/>
    <property type="match status" value="1"/>
</dbReference>
<dbReference type="PANTHER" id="PTHR12128">
    <property type="entry name" value="DIHYDRODIPICOLINATE SYNTHASE"/>
    <property type="match status" value="1"/>
</dbReference>